<feature type="domain" description="PRISE-like Rossmann-fold" evidence="2">
    <location>
        <begin position="9"/>
        <end position="418"/>
    </location>
</feature>
<dbReference type="OMA" id="TVVYPAY"/>
<dbReference type="PANTHER" id="PTHR32487">
    <property type="entry name" value="3-OXO-DELTA(4,5)-STEROID 5-BETA-REDUCTASE"/>
    <property type="match status" value="1"/>
</dbReference>
<dbReference type="Proteomes" id="UP000030651">
    <property type="component" value="Unassembled WGS sequence"/>
</dbReference>
<proteinExistence type="predicted"/>
<keyword evidence="1" id="KW-0732">Signal</keyword>
<evidence type="ECO:0000259" key="2">
    <source>
        <dbReference type="Pfam" id="PF22917"/>
    </source>
</evidence>
<dbReference type="HOGENOM" id="CLU_030125_2_0_1"/>
<dbReference type="RefSeq" id="XP_007840653.1">
    <property type="nucleotide sequence ID" value="XM_007842462.1"/>
</dbReference>
<gene>
    <name evidence="3" type="ORF">PFICI_13881</name>
</gene>
<dbReference type="Gene3D" id="3.40.50.720">
    <property type="entry name" value="NAD(P)-binding Rossmann-like Domain"/>
    <property type="match status" value="1"/>
</dbReference>
<dbReference type="InParanoid" id="W3WJA7"/>
<sequence length="419" mass="45414">MASPKSHHALILGASGLIGWAAVNQLLSNYPHTGMVTKVTALTNRPINLDESGWPADDSYKGRPTLQLVSGIDLKGASSEDELTGAQELSRAFAERVDDVQTVTHVYYFVFTSIEDPIEEVAVNKRMLENVIGALEILNAPLKFVVFPGGTRGYGIYTPGGMFTPPLQEDMVGNLSPEYAKTVVYPVYRQLLAKACESKTWTWCEICPDAIIGFTPNGSQFSLALHWAQYLSLYAYNHGILPGDGEASHTKITVPFPGVDAAYNSKFTPVSAKTLSRFAIYASINPDACGGGRLFNVGDSATPATFGEIWPRLAAWFGMEGGPPVTSSGESSVEVEARLMPGQYIAKYQGLFDQNGLSRAVKAGVGAGSSQLDSVGTWLTFDRQLSLESLRETGFNEEKDPIEGWLEAFEAFRRAGLIF</sequence>
<dbReference type="KEGG" id="pfy:PFICI_13881"/>
<evidence type="ECO:0000313" key="3">
    <source>
        <dbReference type="EMBL" id="ETS74015.1"/>
    </source>
</evidence>
<dbReference type="EMBL" id="KI912120">
    <property type="protein sequence ID" value="ETS74015.1"/>
    <property type="molecule type" value="Genomic_DNA"/>
</dbReference>
<dbReference type="InterPro" id="IPR036291">
    <property type="entry name" value="NAD(P)-bd_dom_sf"/>
</dbReference>
<dbReference type="SUPFAM" id="SSF51735">
    <property type="entry name" value="NAD(P)-binding Rossmann-fold domains"/>
    <property type="match status" value="1"/>
</dbReference>
<dbReference type="Pfam" id="PF22917">
    <property type="entry name" value="PRISE"/>
    <property type="match status" value="1"/>
</dbReference>
<dbReference type="PANTHER" id="PTHR32487:SF4">
    <property type="entry name" value="SIRQ PROTEIN"/>
    <property type="match status" value="1"/>
</dbReference>
<dbReference type="InterPro" id="IPR055222">
    <property type="entry name" value="PRISE-like_Rossmann-fold"/>
</dbReference>
<dbReference type="eggNOG" id="ENOG502RT3M">
    <property type="taxonomic scope" value="Eukaryota"/>
</dbReference>
<keyword evidence="4" id="KW-1185">Reference proteome</keyword>
<organism evidence="3 4">
    <name type="scientific">Pestalotiopsis fici (strain W106-1 / CGMCC3.15140)</name>
    <dbReference type="NCBI Taxonomy" id="1229662"/>
    <lineage>
        <taxon>Eukaryota</taxon>
        <taxon>Fungi</taxon>
        <taxon>Dikarya</taxon>
        <taxon>Ascomycota</taxon>
        <taxon>Pezizomycotina</taxon>
        <taxon>Sordariomycetes</taxon>
        <taxon>Xylariomycetidae</taxon>
        <taxon>Amphisphaeriales</taxon>
        <taxon>Sporocadaceae</taxon>
        <taxon>Pestalotiopsis</taxon>
    </lineage>
</organism>
<name>W3WJA7_PESFW</name>
<feature type="chain" id="PRO_5004834696" description="PRISE-like Rossmann-fold domain-containing protein" evidence="1">
    <location>
        <begin position="22"/>
        <end position="419"/>
    </location>
</feature>
<reference evidence="4" key="1">
    <citation type="journal article" date="2015" name="BMC Genomics">
        <title>Genomic and transcriptomic analysis of the endophytic fungus Pestalotiopsis fici reveals its lifestyle and high potential for synthesis of natural products.</title>
        <authorList>
            <person name="Wang X."/>
            <person name="Zhang X."/>
            <person name="Liu L."/>
            <person name="Xiang M."/>
            <person name="Wang W."/>
            <person name="Sun X."/>
            <person name="Che Y."/>
            <person name="Guo L."/>
            <person name="Liu G."/>
            <person name="Guo L."/>
            <person name="Wang C."/>
            <person name="Yin W.B."/>
            <person name="Stadler M."/>
            <person name="Zhang X."/>
            <person name="Liu X."/>
        </authorList>
    </citation>
    <scope>NUCLEOTIDE SEQUENCE [LARGE SCALE GENOMIC DNA]</scope>
    <source>
        <strain evidence="4">W106-1 / CGMCC3.15140</strain>
    </source>
</reference>
<accession>W3WJA7</accession>
<evidence type="ECO:0000256" key="1">
    <source>
        <dbReference type="SAM" id="SignalP"/>
    </source>
</evidence>
<feature type="signal peptide" evidence="1">
    <location>
        <begin position="1"/>
        <end position="21"/>
    </location>
</feature>
<protein>
    <recommendedName>
        <fullName evidence="2">PRISE-like Rossmann-fold domain-containing protein</fullName>
    </recommendedName>
</protein>
<dbReference type="OrthoDB" id="1731983at2759"/>
<dbReference type="GeneID" id="19278894"/>
<dbReference type="AlphaFoldDB" id="W3WJA7"/>
<evidence type="ECO:0000313" key="4">
    <source>
        <dbReference type="Proteomes" id="UP000030651"/>
    </source>
</evidence>